<accession>A0ABS0DH89</accession>
<reference evidence="6 7" key="1">
    <citation type="submission" date="2020-10" db="EMBL/GenBank/DDBJ databases">
        <title>Identification of Nocardia species via Next-generation sequencing and recognition of intraspecies genetic diversity.</title>
        <authorList>
            <person name="Li P."/>
            <person name="Li P."/>
            <person name="Lu B."/>
        </authorList>
    </citation>
    <scope>NUCLEOTIDE SEQUENCE [LARGE SCALE GENOMIC DNA]</scope>
    <source>
        <strain evidence="6 7">BJ06-0143</strain>
    </source>
</reference>
<evidence type="ECO:0000259" key="5">
    <source>
        <dbReference type="PROSITE" id="PS50949"/>
    </source>
</evidence>
<keyword evidence="7" id="KW-1185">Reference proteome</keyword>
<dbReference type="PANTHER" id="PTHR43537:SF24">
    <property type="entry name" value="GLUCONATE OPERON TRANSCRIPTIONAL REPRESSOR"/>
    <property type="match status" value="1"/>
</dbReference>
<dbReference type="RefSeq" id="WP_195004679.1">
    <property type="nucleotide sequence ID" value="NZ_JADLQN010000007.1"/>
</dbReference>
<evidence type="ECO:0000256" key="2">
    <source>
        <dbReference type="ARBA" id="ARBA00023125"/>
    </source>
</evidence>
<dbReference type="Gene3D" id="1.10.10.10">
    <property type="entry name" value="Winged helix-like DNA-binding domain superfamily/Winged helix DNA-binding domain"/>
    <property type="match status" value="1"/>
</dbReference>
<dbReference type="InterPro" id="IPR011711">
    <property type="entry name" value="GntR_C"/>
</dbReference>
<dbReference type="Gene3D" id="1.20.120.530">
    <property type="entry name" value="GntR ligand-binding domain-like"/>
    <property type="match status" value="1"/>
</dbReference>
<evidence type="ECO:0000313" key="6">
    <source>
        <dbReference type="EMBL" id="MBF6357832.1"/>
    </source>
</evidence>
<dbReference type="InterPro" id="IPR000524">
    <property type="entry name" value="Tscrpt_reg_HTH_GntR"/>
</dbReference>
<feature type="region of interest" description="Disordered" evidence="4">
    <location>
        <begin position="219"/>
        <end position="270"/>
    </location>
</feature>
<dbReference type="SMART" id="SM00895">
    <property type="entry name" value="FCD"/>
    <property type="match status" value="1"/>
</dbReference>
<keyword evidence="3" id="KW-0804">Transcription</keyword>
<dbReference type="Pfam" id="PF00392">
    <property type="entry name" value="GntR"/>
    <property type="match status" value="1"/>
</dbReference>
<evidence type="ECO:0000256" key="1">
    <source>
        <dbReference type="ARBA" id="ARBA00023015"/>
    </source>
</evidence>
<keyword evidence="1" id="KW-0805">Transcription regulation</keyword>
<sequence>MPPRRRSALLALLVADEPGRPQIILGELRRVILDGAVPPRTAIPLREVAELFGVGHTPVRAALETLMGEGLVTHQPRSGYLVAQLTAAELREMYILRETLETASLAAAARHATEADIEAALAAHADLEAAIRDDDLVAYHRSSRRFHIALTRPSRMHRLVRMLDTALHATEPVRTVVHAADRPDRLALHNDHAHMLDAFLARDVDRLLTTARAHHRRLESVDTALEETRSGADPLGSARTPRATSPRGLSPTAFLRAVQPKQRVADTQPR</sequence>
<organism evidence="6 7">
    <name type="scientific">Nocardia higoensis</name>
    <dbReference type="NCBI Taxonomy" id="228599"/>
    <lineage>
        <taxon>Bacteria</taxon>
        <taxon>Bacillati</taxon>
        <taxon>Actinomycetota</taxon>
        <taxon>Actinomycetes</taxon>
        <taxon>Mycobacteriales</taxon>
        <taxon>Nocardiaceae</taxon>
        <taxon>Nocardia</taxon>
    </lineage>
</organism>
<dbReference type="InterPro" id="IPR036390">
    <property type="entry name" value="WH_DNA-bd_sf"/>
</dbReference>
<dbReference type="SUPFAM" id="SSF46785">
    <property type="entry name" value="Winged helix' DNA-binding domain"/>
    <property type="match status" value="1"/>
</dbReference>
<keyword evidence="2" id="KW-0238">DNA-binding</keyword>
<feature type="domain" description="HTH gntR-type" evidence="5">
    <location>
        <begin position="18"/>
        <end position="85"/>
    </location>
</feature>
<gene>
    <name evidence="6" type="ORF">IU449_25370</name>
</gene>
<dbReference type="InterPro" id="IPR036388">
    <property type="entry name" value="WH-like_DNA-bd_sf"/>
</dbReference>
<evidence type="ECO:0000256" key="3">
    <source>
        <dbReference type="ARBA" id="ARBA00023163"/>
    </source>
</evidence>
<dbReference type="Pfam" id="PF07729">
    <property type="entry name" value="FCD"/>
    <property type="match status" value="1"/>
</dbReference>
<protein>
    <submittedName>
        <fullName evidence="6">GntR family transcriptional regulator</fullName>
    </submittedName>
</protein>
<proteinExistence type="predicted"/>
<name>A0ABS0DH89_9NOCA</name>
<dbReference type="SMART" id="SM00345">
    <property type="entry name" value="HTH_GNTR"/>
    <property type="match status" value="1"/>
</dbReference>
<dbReference type="EMBL" id="JADLQN010000007">
    <property type="protein sequence ID" value="MBF6357832.1"/>
    <property type="molecule type" value="Genomic_DNA"/>
</dbReference>
<comment type="caution">
    <text evidence="6">The sequence shown here is derived from an EMBL/GenBank/DDBJ whole genome shotgun (WGS) entry which is preliminary data.</text>
</comment>
<dbReference type="Proteomes" id="UP000707731">
    <property type="component" value="Unassembled WGS sequence"/>
</dbReference>
<dbReference type="PROSITE" id="PS50949">
    <property type="entry name" value="HTH_GNTR"/>
    <property type="match status" value="1"/>
</dbReference>
<dbReference type="PANTHER" id="PTHR43537">
    <property type="entry name" value="TRANSCRIPTIONAL REGULATOR, GNTR FAMILY"/>
    <property type="match status" value="1"/>
</dbReference>
<dbReference type="InterPro" id="IPR008920">
    <property type="entry name" value="TF_FadR/GntR_C"/>
</dbReference>
<evidence type="ECO:0000256" key="4">
    <source>
        <dbReference type="SAM" id="MobiDB-lite"/>
    </source>
</evidence>
<evidence type="ECO:0000313" key="7">
    <source>
        <dbReference type="Proteomes" id="UP000707731"/>
    </source>
</evidence>
<dbReference type="SUPFAM" id="SSF48008">
    <property type="entry name" value="GntR ligand-binding domain-like"/>
    <property type="match status" value="1"/>
</dbReference>